<protein>
    <submittedName>
        <fullName evidence="2">Methyltransferase domain</fullName>
    </submittedName>
</protein>
<name>A0A336N969_AGGAP</name>
<sequence>MMWRAKYEKSLAMPTGWQQLPNGCAYCNALNAYFAPWFTKICGYQILKIGGLSAEIQCDLPLRHQISLSEKITENLTALLDDHHSVVQAKLTELPFIQQQLDACVLTNTLNFVQDPHQVLRETHRVLTDDGYLFLSLFNPFNGLFFKSKTGDFPSRHYCIWRIIDWLELLNFDILEQRNLALSHQAAGWFAPLTVIVAQKRTYPLTLNPQKVRSKIPAFLQLAEALKQAEDL</sequence>
<evidence type="ECO:0000313" key="2">
    <source>
        <dbReference type="EMBL" id="SSZ30646.1"/>
    </source>
</evidence>
<dbReference type="Gene3D" id="3.40.50.150">
    <property type="entry name" value="Vaccinia Virus protein VP39"/>
    <property type="match status" value="1"/>
</dbReference>
<dbReference type="InterPro" id="IPR013216">
    <property type="entry name" value="Methyltransf_11"/>
</dbReference>
<keyword evidence="2" id="KW-0489">Methyltransferase</keyword>
<evidence type="ECO:0000259" key="1">
    <source>
        <dbReference type="Pfam" id="PF08241"/>
    </source>
</evidence>
<dbReference type="SUPFAM" id="SSF53335">
    <property type="entry name" value="S-adenosyl-L-methionine-dependent methyltransferases"/>
    <property type="match status" value="1"/>
</dbReference>
<accession>A0A336N969</accession>
<proteinExistence type="predicted"/>
<dbReference type="EMBL" id="UFSP01000004">
    <property type="protein sequence ID" value="SSZ30646.1"/>
    <property type="molecule type" value="Genomic_DNA"/>
</dbReference>
<gene>
    <name evidence="2" type="ORF">NCTC5908_02476</name>
</gene>
<dbReference type="STRING" id="732.ADJ80_06600"/>
<dbReference type="GO" id="GO:0032259">
    <property type="term" value="P:methylation"/>
    <property type="evidence" value="ECO:0007669"/>
    <property type="project" value="UniProtKB-KW"/>
</dbReference>
<dbReference type="Proteomes" id="UP000253728">
    <property type="component" value="Unassembled WGS sequence"/>
</dbReference>
<feature type="domain" description="Methyltransferase type 11" evidence="1">
    <location>
        <begin position="66"/>
        <end position="135"/>
    </location>
</feature>
<dbReference type="GO" id="GO:0008757">
    <property type="term" value="F:S-adenosylmethionine-dependent methyltransferase activity"/>
    <property type="evidence" value="ECO:0007669"/>
    <property type="project" value="InterPro"/>
</dbReference>
<dbReference type="CDD" id="cd02440">
    <property type="entry name" value="AdoMet_MTases"/>
    <property type="match status" value="1"/>
</dbReference>
<evidence type="ECO:0000313" key="3">
    <source>
        <dbReference type="Proteomes" id="UP000253728"/>
    </source>
</evidence>
<dbReference type="Pfam" id="PF08241">
    <property type="entry name" value="Methyltransf_11"/>
    <property type="match status" value="1"/>
</dbReference>
<organism evidence="2 3">
    <name type="scientific">Aggregatibacter aphrophilus</name>
    <name type="common">Haemophilus aphrophilus</name>
    <dbReference type="NCBI Taxonomy" id="732"/>
    <lineage>
        <taxon>Bacteria</taxon>
        <taxon>Pseudomonadati</taxon>
        <taxon>Pseudomonadota</taxon>
        <taxon>Gammaproteobacteria</taxon>
        <taxon>Pasteurellales</taxon>
        <taxon>Pasteurellaceae</taxon>
        <taxon>Aggregatibacter</taxon>
    </lineage>
</organism>
<reference evidence="2 3" key="1">
    <citation type="submission" date="2018-06" db="EMBL/GenBank/DDBJ databases">
        <authorList>
            <consortium name="Pathogen Informatics"/>
            <person name="Doyle S."/>
        </authorList>
    </citation>
    <scope>NUCLEOTIDE SEQUENCE [LARGE SCALE GENOMIC DNA]</scope>
    <source>
        <strain evidence="2 3">NCTC5908</strain>
    </source>
</reference>
<dbReference type="AlphaFoldDB" id="A0A336N969"/>
<dbReference type="InterPro" id="IPR029063">
    <property type="entry name" value="SAM-dependent_MTases_sf"/>
</dbReference>
<keyword evidence="2" id="KW-0808">Transferase</keyword>